<reference evidence="2" key="1">
    <citation type="journal article" date="2018" name="BMC Genomics">
        <title>Genomic insights into host adaptation between the wheat stripe rust pathogen (Puccinia striiformis f. sp. tritici) and the barley stripe rust pathogen (Puccinia striiformis f. sp. hordei).</title>
        <authorList>
            <person name="Xia C."/>
            <person name="Wang M."/>
            <person name="Yin C."/>
            <person name="Cornejo O.E."/>
            <person name="Hulbert S.H."/>
            <person name="Chen X."/>
        </authorList>
    </citation>
    <scope>NUCLEOTIDE SEQUENCE [LARGE SCALE GENOMIC DNA]</scope>
    <source>
        <strain evidence="2">93-210</strain>
    </source>
</reference>
<reference evidence="1 2" key="3">
    <citation type="journal article" date="2022" name="Microbiol. Spectr.">
        <title>Folding features and dynamics of 3D genome architecture in plant fungal pathogens.</title>
        <authorList>
            <person name="Xia C."/>
        </authorList>
    </citation>
    <scope>NUCLEOTIDE SEQUENCE [LARGE SCALE GENOMIC DNA]</scope>
    <source>
        <strain evidence="1 2">93-210</strain>
    </source>
</reference>
<keyword evidence="2" id="KW-1185">Reference proteome</keyword>
<evidence type="ECO:0000313" key="1">
    <source>
        <dbReference type="EMBL" id="KAI7940640.1"/>
    </source>
</evidence>
<accession>A0ACC0DXZ0</accession>
<evidence type="ECO:0000313" key="2">
    <source>
        <dbReference type="Proteomes" id="UP001060170"/>
    </source>
</evidence>
<dbReference type="EMBL" id="CM045877">
    <property type="protein sequence ID" value="KAI7940640.1"/>
    <property type="molecule type" value="Genomic_DNA"/>
</dbReference>
<comment type="caution">
    <text evidence="1">The sequence shown here is derived from an EMBL/GenBank/DDBJ whole genome shotgun (WGS) entry which is preliminary data.</text>
</comment>
<reference evidence="2" key="2">
    <citation type="journal article" date="2018" name="Mol. Plant Microbe Interact.">
        <title>Genome sequence resources for the wheat stripe rust pathogen (Puccinia striiformis f. sp. tritici) and the barley stripe rust pathogen (Puccinia striiformis f. sp. hordei).</title>
        <authorList>
            <person name="Xia C."/>
            <person name="Wang M."/>
            <person name="Yin C."/>
            <person name="Cornejo O.E."/>
            <person name="Hulbert S.H."/>
            <person name="Chen X."/>
        </authorList>
    </citation>
    <scope>NUCLEOTIDE SEQUENCE [LARGE SCALE GENOMIC DNA]</scope>
    <source>
        <strain evidence="2">93-210</strain>
    </source>
</reference>
<proteinExistence type="predicted"/>
<protein>
    <submittedName>
        <fullName evidence="1">Uncharacterized protein</fullName>
    </submittedName>
</protein>
<dbReference type="Proteomes" id="UP001060170">
    <property type="component" value="Chromosome 13"/>
</dbReference>
<organism evidence="1 2">
    <name type="scientific">Puccinia striiformis f. sp. tritici</name>
    <dbReference type="NCBI Taxonomy" id="168172"/>
    <lineage>
        <taxon>Eukaryota</taxon>
        <taxon>Fungi</taxon>
        <taxon>Dikarya</taxon>
        <taxon>Basidiomycota</taxon>
        <taxon>Pucciniomycotina</taxon>
        <taxon>Pucciniomycetes</taxon>
        <taxon>Pucciniales</taxon>
        <taxon>Pucciniaceae</taxon>
        <taxon>Puccinia</taxon>
    </lineage>
</organism>
<gene>
    <name evidence="1" type="ORF">MJO28_012925</name>
</gene>
<name>A0ACC0DXZ0_9BASI</name>
<sequence length="607" mass="70321">MLDEDLPPLCGLHGTILAPKAGYSHLSALPVPIDVDSTQLDLLSQDEDRIDQALPMDAVDSDTSSKHFSSIDDLMVDRRRPGSSQQYLPESKQVLERFQPTKIRNMDELRSMEKDGQQIMNGILKLMSRDIADHQPQNNIFPREKVNRQIRFATIGKKMERVYKMLTRPRIYELYGGSLLSVTRPPTATPSRLSAHSSGLVTKSTPRDLIEAPSQPPSFLSKKNTAGDLEEGESERAQNSVIKKQEPSTESAKIMGRLNGHKRYRDRSIKTETSREDEIELPIELVSLINGMTGNTLPLIKIWKDLEQELKRYATKLNQPGIILSDQVLILEWIKTMFLLRNYMLKYKLIPSSANSIKLFEPKNLYPIVQLYYKSKITQPKTGWWIDLSDDSMIGWEVFAEITKKLQLFRESMEEIGIRQDSKLASYLCLKNVIYFSDIHYLFEPTEEFTNIYKTFSDVKFLENIDNFSRSRTESEDYQYGKNLKLGMVKNQEIIPSMIFKLVLLYQDPKKRGKYELSMVHHILSFLNTYHKNAMYESIIGKINYDMVLKQIKFMDYFSHHFAKYPDESRIHQAATNNLDHIFLGNLSQDKEIDQKWIDEATYICNH</sequence>